<protein>
    <submittedName>
        <fullName evidence="6">Ankyrin 2,3/unc44</fullName>
    </submittedName>
</protein>
<feature type="compositionally biased region" description="Pro residues" evidence="4">
    <location>
        <begin position="10"/>
        <end position="20"/>
    </location>
</feature>
<feature type="repeat" description="ANK" evidence="3">
    <location>
        <begin position="406"/>
        <end position="438"/>
    </location>
</feature>
<feature type="repeat" description="ANK" evidence="3">
    <location>
        <begin position="472"/>
        <end position="504"/>
    </location>
</feature>
<feature type="repeat" description="ANK" evidence="3">
    <location>
        <begin position="538"/>
        <end position="570"/>
    </location>
</feature>
<dbReference type="InterPro" id="IPR002110">
    <property type="entry name" value="Ankyrin_rpt"/>
</dbReference>
<name>A0A1V9ZN41_9STRA</name>
<dbReference type="PROSITE" id="PS50088">
    <property type="entry name" value="ANK_REPEAT"/>
    <property type="match status" value="7"/>
</dbReference>
<dbReference type="Gene3D" id="1.25.40.20">
    <property type="entry name" value="Ankyrin repeat-containing domain"/>
    <property type="match status" value="2"/>
</dbReference>
<dbReference type="AlphaFoldDB" id="A0A1V9ZN41"/>
<keyword evidence="5" id="KW-0472">Membrane</keyword>
<gene>
    <name evidence="6" type="ORF">THRCLA_06543</name>
</gene>
<dbReference type="Proteomes" id="UP000243217">
    <property type="component" value="Unassembled WGS sequence"/>
</dbReference>
<sequence>MSVTEEVPKPTTPVDPAPPAALPVTPKDIVTEYVPVADAPQAVIVTPDVTMSIEGVDQNGLLVGKWKADICSCFTNLIPNCCMAYWCPCISLAQTVHRVGLYSYTNTLIVFGVLYLFQLITWILAGSVHGSCSYSHDSWGYYSYSCTTISVWFYIMWVISVIVLIFVMMVRIKVREMFKIPGNHFEDSMSQAQEVSFTPPSYVEQIPVMDATPQVLFIDNTVAGAVDLNGLVVGRWKADLCGCFTDLIPNCCMAYWCPCFSIAQIVHRIGIASYSHALIAFGVLYGASIISMILSSQTGVTCGYNGIYYVCISNFNPWIYISFLLALSFRNSSQDVQSNQAGEGITPNSTTKSDDCNTKSRFYGASIDPKDQEGSTPLHKAAFAGQKDVVKLLIHGGASVNDITNAGWTALHFAACAGQIEVVEMLLTFGANIEARDNNLQTPLHKAALDGREAVVDMLIKAGAVIDSKDEQDCTPLDRAISEGHIKVIELLINADACVTSVDEDGRTKLHFAAYEGYEEIIKLILKSNKSVDPADKEGRTPLQYAASEGHDAVVALLLDAGASVDSKDKDGCSPLYCAAFEGNAGVVDLLIHYGASTDATDNKEWECFRDGPLTEKHEEVMELLRQAGRVAMARGLQALSRHFFIWLMSVTDEVPGHQTPTSEYVKTQKESVPVVEAAPFAQPAPPHVVIVEPTVAMEAAMVDQNGLIVGKWKSDICGCCNDLIPNCCMVYWCPCVSLAQILHRVGLYTYTNALVVLLVLFGGFELTAILAKNFTVYVCGYYTCAYSFSFWSFISSIFCIGCVAVVMYARMRIRGMFQIPGNACEDCLCACFCSCCAIAQMATQTDSYTPSQCDFAAKDTLPGYVA</sequence>
<keyword evidence="5" id="KW-1133">Transmembrane helix</keyword>
<evidence type="ECO:0000256" key="4">
    <source>
        <dbReference type="SAM" id="MobiDB-lite"/>
    </source>
</evidence>
<evidence type="ECO:0000256" key="3">
    <source>
        <dbReference type="PROSITE-ProRule" id="PRU00023"/>
    </source>
</evidence>
<dbReference type="PRINTS" id="PR01415">
    <property type="entry name" value="ANKYRIN"/>
</dbReference>
<feature type="transmembrane region" description="Helical" evidence="5">
    <location>
        <begin position="748"/>
        <end position="771"/>
    </location>
</feature>
<feature type="transmembrane region" description="Helical" evidence="5">
    <location>
        <begin position="108"/>
        <end position="129"/>
    </location>
</feature>
<dbReference type="PROSITE" id="PS50297">
    <property type="entry name" value="ANK_REP_REGION"/>
    <property type="match status" value="6"/>
</dbReference>
<proteinExistence type="predicted"/>
<dbReference type="InterPro" id="IPR006461">
    <property type="entry name" value="PLAC_motif_containing"/>
</dbReference>
<feature type="repeat" description="ANK" evidence="3">
    <location>
        <begin position="439"/>
        <end position="471"/>
    </location>
</feature>
<organism evidence="6 7">
    <name type="scientific">Thraustotheca clavata</name>
    <dbReference type="NCBI Taxonomy" id="74557"/>
    <lineage>
        <taxon>Eukaryota</taxon>
        <taxon>Sar</taxon>
        <taxon>Stramenopiles</taxon>
        <taxon>Oomycota</taxon>
        <taxon>Saprolegniomycetes</taxon>
        <taxon>Saprolegniales</taxon>
        <taxon>Achlyaceae</taxon>
        <taxon>Thraustotheca</taxon>
    </lineage>
</organism>
<dbReference type="PANTHER" id="PTHR24171:SF9">
    <property type="entry name" value="ANKYRIN REPEAT DOMAIN-CONTAINING PROTEIN 39"/>
    <property type="match status" value="1"/>
</dbReference>
<feature type="transmembrane region" description="Helical" evidence="5">
    <location>
        <begin position="149"/>
        <end position="170"/>
    </location>
</feature>
<evidence type="ECO:0000256" key="1">
    <source>
        <dbReference type="ARBA" id="ARBA00022737"/>
    </source>
</evidence>
<feature type="region of interest" description="Disordered" evidence="4">
    <location>
        <begin position="1"/>
        <end position="20"/>
    </location>
</feature>
<feature type="repeat" description="ANK" evidence="3">
    <location>
        <begin position="505"/>
        <end position="537"/>
    </location>
</feature>
<keyword evidence="1" id="KW-0677">Repeat</keyword>
<feature type="transmembrane region" description="Helical" evidence="5">
    <location>
        <begin position="274"/>
        <end position="294"/>
    </location>
</feature>
<dbReference type="InterPro" id="IPR036770">
    <property type="entry name" value="Ankyrin_rpt-contain_sf"/>
</dbReference>
<dbReference type="NCBIfam" id="TIGR01571">
    <property type="entry name" value="A_thal_Cys_rich"/>
    <property type="match status" value="2"/>
</dbReference>
<reference evidence="6 7" key="1">
    <citation type="journal article" date="2014" name="Genome Biol. Evol.">
        <title>The secreted proteins of Achlya hypogyna and Thraustotheca clavata identify the ancestral oomycete secretome and reveal gene acquisitions by horizontal gene transfer.</title>
        <authorList>
            <person name="Misner I."/>
            <person name="Blouin N."/>
            <person name="Leonard G."/>
            <person name="Richards T.A."/>
            <person name="Lane C.E."/>
        </authorList>
    </citation>
    <scope>NUCLEOTIDE SEQUENCE [LARGE SCALE GENOMIC DNA]</scope>
    <source>
        <strain evidence="6 7">ATCC 34112</strain>
    </source>
</reference>
<dbReference type="SMART" id="SM00248">
    <property type="entry name" value="ANK"/>
    <property type="match status" value="7"/>
</dbReference>
<evidence type="ECO:0000313" key="6">
    <source>
        <dbReference type="EMBL" id="OQR99403.1"/>
    </source>
</evidence>
<dbReference type="Pfam" id="PF13637">
    <property type="entry name" value="Ank_4"/>
    <property type="match status" value="1"/>
</dbReference>
<feature type="region of interest" description="Disordered" evidence="4">
    <location>
        <begin position="338"/>
        <end position="357"/>
    </location>
</feature>
<evidence type="ECO:0000256" key="5">
    <source>
        <dbReference type="SAM" id="Phobius"/>
    </source>
</evidence>
<feature type="transmembrane region" description="Helical" evidence="5">
    <location>
        <begin position="791"/>
        <end position="810"/>
    </location>
</feature>
<dbReference type="EMBL" id="JNBS01001814">
    <property type="protein sequence ID" value="OQR99403.1"/>
    <property type="molecule type" value="Genomic_DNA"/>
</dbReference>
<dbReference type="PANTHER" id="PTHR24171">
    <property type="entry name" value="ANKYRIN REPEAT DOMAIN-CONTAINING PROTEIN 39-RELATED"/>
    <property type="match status" value="1"/>
</dbReference>
<feature type="compositionally biased region" description="Polar residues" evidence="4">
    <location>
        <begin position="338"/>
        <end position="351"/>
    </location>
</feature>
<keyword evidence="5" id="KW-0812">Transmembrane</keyword>
<dbReference type="STRING" id="74557.A0A1V9ZN41"/>
<feature type="transmembrane region" description="Helical" evidence="5">
    <location>
        <begin position="306"/>
        <end position="327"/>
    </location>
</feature>
<accession>A0A1V9ZN41</accession>
<feature type="repeat" description="ANK" evidence="3">
    <location>
        <begin position="571"/>
        <end position="603"/>
    </location>
</feature>
<dbReference type="OrthoDB" id="1577640at2759"/>
<dbReference type="SUPFAM" id="SSF48403">
    <property type="entry name" value="Ankyrin repeat"/>
    <property type="match status" value="1"/>
</dbReference>
<evidence type="ECO:0000313" key="7">
    <source>
        <dbReference type="Proteomes" id="UP000243217"/>
    </source>
</evidence>
<evidence type="ECO:0000256" key="2">
    <source>
        <dbReference type="ARBA" id="ARBA00023043"/>
    </source>
</evidence>
<comment type="caution">
    <text evidence="6">The sequence shown here is derived from an EMBL/GenBank/DDBJ whole genome shotgun (WGS) entry which is preliminary data.</text>
</comment>
<dbReference type="Pfam" id="PF04749">
    <property type="entry name" value="PLAC8"/>
    <property type="match status" value="2"/>
</dbReference>
<dbReference type="Pfam" id="PF12796">
    <property type="entry name" value="Ank_2"/>
    <property type="match status" value="2"/>
</dbReference>
<feature type="repeat" description="ANK" evidence="3">
    <location>
        <begin position="373"/>
        <end position="405"/>
    </location>
</feature>
<keyword evidence="2 3" id="KW-0040">ANK repeat</keyword>
<keyword evidence="7" id="KW-1185">Reference proteome</keyword>